<comment type="cofactor">
    <cofactor evidence="15">
        <name>Zn(2+)</name>
        <dbReference type="ChEBI" id="CHEBI:29105"/>
    </cofactor>
    <text evidence="15">Binds 1 zinc ion per subunit.</text>
</comment>
<dbReference type="SUPFAM" id="SSF57716">
    <property type="entry name" value="Glucocorticoid receptor-like (DNA-binding domain)"/>
    <property type="match status" value="1"/>
</dbReference>
<dbReference type="InterPro" id="IPR035937">
    <property type="entry name" value="FPG_N"/>
</dbReference>
<dbReference type="InterPro" id="IPR012319">
    <property type="entry name" value="FPG_cat"/>
</dbReference>
<evidence type="ECO:0000256" key="9">
    <source>
        <dbReference type="ARBA" id="ARBA00023125"/>
    </source>
</evidence>
<feature type="region of interest" description="Disordered" evidence="16">
    <location>
        <begin position="287"/>
        <end position="306"/>
    </location>
</feature>
<dbReference type="PROSITE" id="PS51068">
    <property type="entry name" value="FPG_CAT"/>
    <property type="match status" value="1"/>
</dbReference>
<evidence type="ECO:0000256" key="10">
    <source>
        <dbReference type="ARBA" id="ARBA00023204"/>
    </source>
</evidence>
<evidence type="ECO:0000256" key="12">
    <source>
        <dbReference type="ARBA" id="ARBA00023268"/>
    </source>
</evidence>
<feature type="domain" description="Formamidopyrimidine-DNA glycosylase catalytic" evidence="18">
    <location>
        <begin position="5"/>
        <end position="125"/>
    </location>
</feature>
<evidence type="ECO:0000256" key="6">
    <source>
        <dbReference type="ARBA" id="ARBA00022771"/>
    </source>
</evidence>
<dbReference type="InterPro" id="IPR015886">
    <property type="entry name" value="H2TH_FPG"/>
</dbReference>
<evidence type="ECO:0000256" key="11">
    <source>
        <dbReference type="ARBA" id="ARBA00023239"/>
    </source>
</evidence>
<evidence type="ECO:0000256" key="14">
    <source>
        <dbReference type="ARBA" id="ARBA00044632"/>
    </source>
</evidence>
<dbReference type="GO" id="GO:0003684">
    <property type="term" value="F:damaged DNA binding"/>
    <property type="evidence" value="ECO:0007669"/>
    <property type="project" value="InterPro"/>
</dbReference>
<dbReference type="Gene3D" id="1.10.8.50">
    <property type="match status" value="1"/>
</dbReference>
<dbReference type="GO" id="GO:0008270">
    <property type="term" value="F:zinc ion binding"/>
    <property type="evidence" value="ECO:0007669"/>
    <property type="project" value="UniProtKB-UniRule"/>
</dbReference>
<dbReference type="SMART" id="SM01232">
    <property type="entry name" value="H2TH"/>
    <property type="match status" value="1"/>
</dbReference>
<feature type="binding site" evidence="15">
    <location>
        <position position="122"/>
    </location>
    <ligand>
        <name>DNA</name>
        <dbReference type="ChEBI" id="CHEBI:16991"/>
    </ligand>
</feature>
<dbReference type="PANTHER" id="PTHR22993">
    <property type="entry name" value="FORMAMIDOPYRIMIDINE-DNA GLYCOSYLASE"/>
    <property type="match status" value="1"/>
</dbReference>
<dbReference type="SMART" id="SM00898">
    <property type="entry name" value="Fapy_DNA_glyco"/>
    <property type="match status" value="1"/>
</dbReference>
<comment type="subunit">
    <text evidence="3 15">Monomer.</text>
</comment>
<dbReference type="GO" id="GO:0006284">
    <property type="term" value="P:base-excision repair"/>
    <property type="evidence" value="ECO:0007669"/>
    <property type="project" value="InterPro"/>
</dbReference>
<reference evidence="19" key="1">
    <citation type="submission" date="2020-02" db="EMBL/GenBank/DDBJ databases">
        <authorList>
            <person name="Meier V. D."/>
        </authorList>
    </citation>
    <scope>NUCLEOTIDE SEQUENCE</scope>
    <source>
        <strain evidence="19">AVDCRST_MAG79</strain>
    </source>
</reference>
<evidence type="ECO:0000259" key="17">
    <source>
        <dbReference type="PROSITE" id="PS51066"/>
    </source>
</evidence>
<dbReference type="InterPro" id="IPR010663">
    <property type="entry name" value="Znf_FPG/IleRS"/>
</dbReference>
<dbReference type="SUPFAM" id="SSF81624">
    <property type="entry name" value="N-terminal domain of MutM-like DNA repair proteins"/>
    <property type="match status" value="1"/>
</dbReference>
<feature type="binding site" evidence="15">
    <location>
        <position position="103"/>
    </location>
    <ligand>
        <name>DNA</name>
        <dbReference type="ChEBI" id="CHEBI:16991"/>
    </ligand>
</feature>
<evidence type="ECO:0000256" key="5">
    <source>
        <dbReference type="ARBA" id="ARBA00022763"/>
    </source>
</evidence>
<keyword evidence="11 15" id="KW-0456">Lyase</keyword>
<dbReference type="EMBL" id="CADCWC010000187">
    <property type="protein sequence ID" value="CAA9533588.1"/>
    <property type="molecule type" value="Genomic_DNA"/>
</dbReference>
<feature type="active site" description="Proton donor; for beta-elimination activity" evidence="15">
    <location>
        <position position="62"/>
    </location>
</feature>
<evidence type="ECO:0000256" key="13">
    <source>
        <dbReference type="ARBA" id="ARBA00023295"/>
    </source>
</evidence>
<dbReference type="GO" id="GO:0140078">
    <property type="term" value="F:class I DNA-(apurinic or apyrimidinic site) endonuclease activity"/>
    <property type="evidence" value="ECO:0007669"/>
    <property type="project" value="UniProtKB-EC"/>
</dbReference>
<dbReference type="Pfam" id="PF01149">
    <property type="entry name" value="Fapy_DNA_glyco"/>
    <property type="match status" value="1"/>
</dbReference>
<keyword evidence="10 15" id="KW-0234">DNA repair</keyword>
<dbReference type="Gene3D" id="3.20.190.10">
    <property type="entry name" value="MutM-like, N-terminal"/>
    <property type="match status" value="1"/>
</dbReference>
<keyword evidence="13 15" id="KW-0326">Glycosidase</keyword>
<evidence type="ECO:0000256" key="16">
    <source>
        <dbReference type="SAM" id="MobiDB-lite"/>
    </source>
</evidence>
<gene>
    <name evidence="15" type="primary">mutM</name>
    <name evidence="15" type="synonym">fpg</name>
    <name evidence="19" type="ORF">AVDCRST_MAG79-1139</name>
</gene>
<dbReference type="InterPro" id="IPR020629">
    <property type="entry name" value="FPG_Glyclase"/>
</dbReference>
<feature type="active site" description="Proton donor" evidence="15">
    <location>
        <position position="6"/>
    </location>
</feature>
<evidence type="ECO:0000256" key="15">
    <source>
        <dbReference type="HAMAP-Rule" id="MF_00103"/>
    </source>
</evidence>
<dbReference type="GO" id="GO:0034039">
    <property type="term" value="F:8-oxo-7,8-dihydroguanine DNA N-glycosylase activity"/>
    <property type="evidence" value="ECO:0007669"/>
    <property type="project" value="TreeGrafter"/>
</dbReference>
<evidence type="ECO:0000256" key="3">
    <source>
        <dbReference type="ARBA" id="ARBA00011245"/>
    </source>
</evidence>
<comment type="function">
    <text evidence="15">Involved in base excision repair of DNA damaged by oxidation or by mutagenic agents. Acts as DNA glycosylase that recognizes and removes damaged bases. Has a preference for oxidized purines, such as 7,8-dihydro-8-oxoguanine (8-oxoG). Has AP (apurinic/apyrimidinic) lyase activity and introduces nicks in the DNA strand. Cleaves the DNA backbone by beta-delta elimination to generate a single-strand break at the site of the removed base with both 3'- and 5'-phosphates.</text>
</comment>
<evidence type="ECO:0000256" key="4">
    <source>
        <dbReference type="ARBA" id="ARBA00022723"/>
    </source>
</evidence>
<dbReference type="GO" id="GO:0006979">
    <property type="term" value="P:response to oxidative stress"/>
    <property type="evidence" value="ECO:0007669"/>
    <property type="project" value="UniProtKB-ARBA"/>
</dbReference>
<dbReference type="GO" id="GO:0003690">
    <property type="term" value="F:double-stranded DNA binding"/>
    <property type="evidence" value="ECO:0007669"/>
    <property type="project" value="UniProtKB-ARBA"/>
</dbReference>
<keyword evidence="9 15" id="KW-0238">DNA-binding</keyword>
<comment type="catalytic activity">
    <reaction evidence="1 15">
        <text>Hydrolysis of DNA containing ring-opened 7-methylguanine residues, releasing 2,6-diamino-4-hydroxy-5-(N-methyl)formamidopyrimidine.</text>
        <dbReference type="EC" id="3.2.2.23"/>
    </reaction>
</comment>
<accession>A0A6J4TVI2</accession>
<comment type="similarity">
    <text evidence="2 15">Belongs to the FPG family.</text>
</comment>
<dbReference type="EC" id="4.2.99.18" evidence="15"/>
<dbReference type="Pfam" id="PF06827">
    <property type="entry name" value="zf-FPG_IleRS"/>
    <property type="match status" value="1"/>
</dbReference>
<protein>
    <recommendedName>
        <fullName evidence="15">Formamidopyrimidine-DNA glycosylase</fullName>
        <shortName evidence="15">Fapy-DNA glycosylase</shortName>
        <ecNumber evidence="15">3.2.2.23</ecNumber>
    </recommendedName>
    <alternativeName>
        <fullName evidence="15">DNA-(apurinic or apyrimidinic site) lyase MutM</fullName>
        <shortName evidence="15">AP lyase MutM</shortName>
        <ecNumber evidence="15">4.2.99.18</ecNumber>
    </alternativeName>
</protein>
<comment type="catalytic activity">
    <reaction evidence="14 15">
        <text>2'-deoxyribonucleotide-(2'-deoxyribose 5'-phosphate)-2'-deoxyribonucleotide-DNA = a 3'-end 2'-deoxyribonucleotide-(2,3-dehydro-2,3-deoxyribose 5'-phosphate)-DNA + a 5'-end 5'-phospho-2'-deoxyribonucleoside-DNA + H(+)</text>
        <dbReference type="Rhea" id="RHEA:66592"/>
        <dbReference type="Rhea" id="RHEA-COMP:13180"/>
        <dbReference type="Rhea" id="RHEA-COMP:16897"/>
        <dbReference type="Rhea" id="RHEA-COMP:17067"/>
        <dbReference type="ChEBI" id="CHEBI:15378"/>
        <dbReference type="ChEBI" id="CHEBI:136412"/>
        <dbReference type="ChEBI" id="CHEBI:157695"/>
        <dbReference type="ChEBI" id="CHEBI:167181"/>
        <dbReference type="EC" id="4.2.99.18"/>
    </reaction>
</comment>
<dbReference type="NCBIfam" id="TIGR00577">
    <property type="entry name" value="fpg"/>
    <property type="match status" value="1"/>
</dbReference>
<proteinExistence type="inferred from homology"/>
<evidence type="ECO:0000256" key="7">
    <source>
        <dbReference type="ARBA" id="ARBA00022801"/>
    </source>
</evidence>
<feature type="domain" description="FPG-type" evidence="17">
    <location>
        <begin position="249"/>
        <end position="283"/>
    </location>
</feature>
<dbReference type="FunFam" id="1.10.8.50:FF:000003">
    <property type="entry name" value="Formamidopyrimidine-DNA glycosylase"/>
    <property type="match status" value="1"/>
</dbReference>
<dbReference type="EC" id="3.2.2.23" evidence="15"/>
<dbReference type="AlphaFoldDB" id="A0A6J4TVI2"/>
<evidence type="ECO:0000256" key="1">
    <source>
        <dbReference type="ARBA" id="ARBA00001668"/>
    </source>
</evidence>
<dbReference type="InterPro" id="IPR010979">
    <property type="entry name" value="Ribosomal_uS13-like_H2TH"/>
</dbReference>
<sequence>MRRMPELPEVETVRRGLAPLVTGRRVVDAAILDARLVAPHNPATVARDLTGAVLGAPGRRGKYLLLPLRHGARAGTLLVHLRMTGNLLHRPARPADGHPVAPHTRAVLQLDDGARLDFLDVRRFGTWILLGDADLAAHLDARLGPEPLDDAFRPATLRRALTGRRAPVKALLLDQRVVAGVGNIYADEALHRARVHPSTPGDAVSPAAVRRLVEAVREVLALGIEAQGASIRDYRTSDGGHGSMQERFAVFGRTGEPCPTCGREVVKLRVAGRGTHVCPSCQRRRAARGSRPAGGMPALRRAFDPL</sequence>
<dbReference type="PANTHER" id="PTHR22993:SF9">
    <property type="entry name" value="FORMAMIDOPYRIMIDINE-DNA GLYCOSYLASE"/>
    <property type="match status" value="1"/>
</dbReference>
<dbReference type="InterPro" id="IPR000214">
    <property type="entry name" value="Znf_DNA_glyclase/AP_lyase"/>
</dbReference>
<organism evidence="19">
    <name type="scientific">uncultured Thermoleophilia bacterium</name>
    <dbReference type="NCBI Taxonomy" id="1497501"/>
    <lineage>
        <taxon>Bacteria</taxon>
        <taxon>Bacillati</taxon>
        <taxon>Actinomycetota</taxon>
        <taxon>Thermoleophilia</taxon>
        <taxon>environmental samples</taxon>
    </lineage>
</organism>
<keyword evidence="8 15" id="KW-0862">Zinc</keyword>
<dbReference type="NCBIfam" id="NF002211">
    <property type="entry name" value="PRK01103.1"/>
    <property type="match status" value="1"/>
</dbReference>
<evidence type="ECO:0000256" key="2">
    <source>
        <dbReference type="ARBA" id="ARBA00009409"/>
    </source>
</evidence>
<dbReference type="PROSITE" id="PS51066">
    <property type="entry name" value="ZF_FPG_2"/>
    <property type="match status" value="1"/>
</dbReference>
<dbReference type="SUPFAM" id="SSF46946">
    <property type="entry name" value="S13-like H2TH domain"/>
    <property type="match status" value="1"/>
</dbReference>
<keyword evidence="6 15" id="KW-0863">Zinc-finger</keyword>
<feature type="active site" description="Schiff-base intermediate with DNA" evidence="15">
    <location>
        <position position="5"/>
    </location>
</feature>
<keyword evidence="5 15" id="KW-0227">DNA damage</keyword>
<feature type="binding site" evidence="15">
    <location>
        <position position="164"/>
    </location>
    <ligand>
        <name>DNA</name>
        <dbReference type="ChEBI" id="CHEBI:16991"/>
    </ligand>
</feature>
<name>A0A6J4TVI2_9ACTN</name>
<evidence type="ECO:0000313" key="19">
    <source>
        <dbReference type="EMBL" id="CAA9533588.1"/>
    </source>
</evidence>
<keyword evidence="4 15" id="KW-0479">Metal-binding</keyword>
<dbReference type="HAMAP" id="MF_00103">
    <property type="entry name" value="Fapy_DNA_glycosyl"/>
    <property type="match status" value="1"/>
</dbReference>
<feature type="active site" description="Proton donor; for delta-elimination activity" evidence="15">
    <location>
        <position position="273"/>
    </location>
</feature>
<dbReference type="CDD" id="cd08966">
    <property type="entry name" value="EcFpg-like_N"/>
    <property type="match status" value="1"/>
</dbReference>
<keyword evidence="12 15" id="KW-0511">Multifunctional enzyme</keyword>
<dbReference type="Pfam" id="PF06831">
    <property type="entry name" value="H2TH"/>
    <property type="match status" value="1"/>
</dbReference>
<evidence type="ECO:0000259" key="18">
    <source>
        <dbReference type="PROSITE" id="PS51068"/>
    </source>
</evidence>
<keyword evidence="7 15" id="KW-0378">Hydrolase</keyword>
<evidence type="ECO:0000256" key="8">
    <source>
        <dbReference type="ARBA" id="ARBA00022833"/>
    </source>
</evidence>